<evidence type="ECO:0000313" key="4">
    <source>
        <dbReference type="EMBL" id="NML32451.1"/>
    </source>
</evidence>
<protein>
    <submittedName>
        <fullName evidence="4">Tetratricopeptide repeat protein</fullName>
    </submittedName>
</protein>
<dbReference type="InterPro" id="IPR019734">
    <property type="entry name" value="TPR_rpt"/>
</dbReference>
<feature type="region of interest" description="Disordered" evidence="2">
    <location>
        <begin position="436"/>
        <end position="462"/>
    </location>
</feature>
<dbReference type="AlphaFoldDB" id="A0A7X9ZY18"/>
<dbReference type="GO" id="GO:0006493">
    <property type="term" value="P:protein O-linked glycosylation"/>
    <property type="evidence" value="ECO:0007669"/>
    <property type="project" value="InterPro"/>
</dbReference>
<gene>
    <name evidence="4" type="ORF">HHL14_16605</name>
</gene>
<keyword evidence="3" id="KW-0812">Transmembrane</keyword>
<dbReference type="InterPro" id="IPR011990">
    <property type="entry name" value="TPR-like_helical_dom_sf"/>
</dbReference>
<feature type="transmembrane region" description="Helical" evidence="3">
    <location>
        <begin position="44"/>
        <end position="65"/>
    </location>
</feature>
<dbReference type="SUPFAM" id="SSF48452">
    <property type="entry name" value="TPR-like"/>
    <property type="match status" value="1"/>
</dbReference>
<name>A0A7X9ZY18_9BURK</name>
<dbReference type="Pfam" id="PF12895">
    <property type="entry name" value="ANAPC3"/>
    <property type="match status" value="1"/>
</dbReference>
<dbReference type="GO" id="GO:0097363">
    <property type="term" value="F:protein O-acetylglucosaminyltransferase activity"/>
    <property type="evidence" value="ECO:0007669"/>
    <property type="project" value="TreeGrafter"/>
</dbReference>
<feature type="region of interest" description="Disordered" evidence="2">
    <location>
        <begin position="1"/>
        <end position="20"/>
    </location>
</feature>
<comment type="caution">
    <text evidence="4">The sequence shown here is derived from an EMBL/GenBank/DDBJ whole genome shotgun (WGS) entry which is preliminary data.</text>
</comment>
<dbReference type="Gene3D" id="1.25.40.10">
    <property type="entry name" value="Tetratricopeptide repeat domain"/>
    <property type="match status" value="1"/>
</dbReference>
<sequence length="480" mass="53121">MSSEHSQRWPASGHGSPSRRSHLREFLQRGLRAIGFVGRGPKQLWPYVLPWMVGILAIGLFCLVVRDVFTRQLRVPPVEAPQTLSERGYTSSFIAERIMSTMKEIGQDAESIPHDTVTDNDAQPDIQIPGQEMSYASTVRFIKSVMHRTDVIVHVGITKTNDGLDSYVAHVQIEGGPFDSHQSTVSFEGRDLEDFVHAIAVKAMRLAEPNILASHLFTQVRKSRCSFEQCDYREIFGIYEDVLKLPASEQGEWAIAGKAWLFINQKLWKDAERQIRDALDVYTDSAVLRASLGIVLEQQNHIDAALAVLREGAREKSHTAENLRLLGDVLLHAHRYGEAIEAFRRAAEKSESVDTLHDWGEALASIGHYDEAIKHLSAAVKLRPDHAPSYVEWGRALEHKGDLHAASLKYAQALQLDPSTLSARENELAHFANAVQDAGDTPTPRPGDQARPVPNPSAASPLRASLDATHDAGGSAMHAL</sequence>
<evidence type="ECO:0000256" key="3">
    <source>
        <dbReference type="SAM" id="Phobius"/>
    </source>
</evidence>
<evidence type="ECO:0000256" key="1">
    <source>
        <dbReference type="PROSITE-ProRule" id="PRU00339"/>
    </source>
</evidence>
<evidence type="ECO:0000256" key="2">
    <source>
        <dbReference type="SAM" id="MobiDB-lite"/>
    </source>
</evidence>
<keyword evidence="3" id="KW-0472">Membrane</keyword>
<dbReference type="RefSeq" id="WP_169498705.1">
    <property type="nucleotide sequence ID" value="NZ_JABBFZ010000009.1"/>
</dbReference>
<dbReference type="SMART" id="SM00028">
    <property type="entry name" value="TPR"/>
    <property type="match status" value="5"/>
</dbReference>
<dbReference type="PANTHER" id="PTHR44366:SF1">
    <property type="entry name" value="UDP-N-ACETYLGLUCOSAMINE--PEPTIDE N-ACETYLGLUCOSAMINYLTRANSFERASE 110 KDA SUBUNIT"/>
    <property type="match status" value="1"/>
</dbReference>
<evidence type="ECO:0000313" key="5">
    <source>
        <dbReference type="Proteomes" id="UP000583127"/>
    </source>
</evidence>
<reference evidence="4 5" key="1">
    <citation type="submission" date="2020-04" db="EMBL/GenBank/DDBJ databases">
        <title>Paraburkholderia sp. G-4-1-8 isolated from soil.</title>
        <authorList>
            <person name="Dahal R.H."/>
        </authorList>
    </citation>
    <scope>NUCLEOTIDE SEQUENCE [LARGE SCALE GENOMIC DNA]</scope>
    <source>
        <strain evidence="4 5">G-4-1-8</strain>
    </source>
</reference>
<keyword evidence="3" id="KW-1133">Transmembrane helix</keyword>
<dbReference type="PANTHER" id="PTHR44366">
    <property type="entry name" value="UDP-N-ACETYLGLUCOSAMINE--PEPTIDE N-ACETYLGLUCOSAMINYLTRANSFERASE 110 KDA SUBUNIT"/>
    <property type="match status" value="1"/>
</dbReference>
<dbReference type="EMBL" id="JABBFZ010000009">
    <property type="protein sequence ID" value="NML32451.1"/>
    <property type="molecule type" value="Genomic_DNA"/>
</dbReference>
<proteinExistence type="predicted"/>
<feature type="repeat" description="TPR" evidence="1">
    <location>
        <begin position="353"/>
        <end position="386"/>
    </location>
</feature>
<keyword evidence="5" id="KW-1185">Reference proteome</keyword>
<feature type="repeat" description="TPR" evidence="1">
    <location>
        <begin position="387"/>
        <end position="420"/>
    </location>
</feature>
<dbReference type="Proteomes" id="UP000583127">
    <property type="component" value="Unassembled WGS sequence"/>
</dbReference>
<dbReference type="PROSITE" id="PS50005">
    <property type="entry name" value="TPR"/>
    <property type="match status" value="2"/>
</dbReference>
<accession>A0A7X9ZY18</accession>
<keyword evidence="1" id="KW-0802">TPR repeat</keyword>
<organism evidence="4 5">
    <name type="scientific">Paraburkholderia antibiotica</name>
    <dbReference type="NCBI Taxonomy" id="2728839"/>
    <lineage>
        <taxon>Bacteria</taxon>
        <taxon>Pseudomonadati</taxon>
        <taxon>Pseudomonadota</taxon>
        <taxon>Betaproteobacteria</taxon>
        <taxon>Burkholderiales</taxon>
        <taxon>Burkholderiaceae</taxon>
        <taxon>Paraburkholderia</taxon>
    </lineage>
</organism>
<dbReference type="InterPro" id="IPR037919">
    <property type="entry name" value="OGT"/>
</dbReference>